<keyword evidence="8" id="KW-0325">Glycoprotein</keyword>
<dbReference type="GO" id="GO:0009888">
    <property type="term" value="P:tissue development"/>
    <property type="evidence" value="ECO:0007669"/>
    <property type="project" value="TreeGrafter"/>
</dbReference>
<dbReference type="SUPFAM" id="SSF57196">
    <property type="entry name" value="EGF/Laminin"/>
    <property type="match status" value="4"/>
</dbReference>
<keyword evidence="9 10" id="KW-0424">Laminin EGF-like domain</keyword>
<feature type="domain" description="Laminin IV type A" evidence="14">
    <location>
        <begin position="155"/>
        <end position="326"/>
    </location>
</feature>
<dbReference type="PROSITE" id="PS51115">
    <property type="entry name" value="LAMININ_IVA"/>
    <property type="match status" value="1"/>
</dbReference>
<evidence type="ECO:0000256" key="11">
    <source>
        <dbReference type="SAM" id="Coils"/>
    </source>
</evidence>
<keyword evidence="5" id="KW-0677">Repeat</keyword>
<dbReference type="SMART" id="SM00281">
    <property type="entry name" value="LamB"/>
    <property type="match status" value="1"/>
</dbReference>
<accession>A0A3B4FPA8</accession>
<evidence type="ECO:0000256" key="8">
    <source>
        <dbReference type="ARBA" id="ARBA00023180"/>
    </source>
</evidence>
<evidence type="ECO:0000256" key="9">
    <source>
        <dbReference type="ARBA" id="ARBA00023292"/>
    </source>
</evidence>
<dbReference type="InterPro" id="IPR002049">
    <property type="entry name" value="LE_dom"/>
</dbReference>
<evidence type="ECO:0000256" key="10">
    <source>
        <dbReference type="PROSITE-ProRule" id="PRU00460"/>
    </source>
</evidence>
<dbReference type="SMART" id="SM00180">
    <property type="entry name" value="EGF_Lam"/>
    <property type="match status" value="5"/>
</dbReference>
<evidence type="ECO:0000259" key="14">
    <source>
        <dbReference type="PROSITE" id="PS51115"/>
    </source>
</evidence>
<dbReference type="InterPro" id="IPR050440">
    <property type="entry name" value="Laminin/Netrin_ECM"/>
</dbReference>
<evidence type="ECO:0000256" key="7">
    <source>
        <dbReference type="ARBA" id="ARBA00023157"/>
    </source>
</evidence>
<evidence type="ECO:0000256" key="3">
    <source>
        <dbReference type="ARBA" id="ARBA00022530"/>
    </source>
</evidence>
<evidence type="ECO:0000313" key="15">
    <source>
        <dbReference type="Ensembl" id="ENSPNYP00000011101.1"/>
    </source>
</evidence>
<comment type="caution">
    <text evidence="10">Lacks conserved residue(s) required for the propagation of feature annotation.</text>
</comment>
<dbReference type="Gene3D" id="2.10.25.10">
    <property type="entry name" value="Laminin"/>
    <property type="match status" value="6"/>
</dbReference>
<dbReference type="GO" id="GO:0005604">
    <property type="term" value="C:basement membrane"/>
    <property type="evidence" value="ECO:0007669"/>
    <property type="project" value="UniProtKB-SubCell"/>
</dbReference>
<dbReference type="PRINTS" id="PR00011">
    <property type="entry name" value="EGFLAMININ"/>
</dbReference>
<dbReference type="GeneTree" id="ENSGT00940000158069"/>
<dbReference type="PROSITE" id="PS50027">
    <property type="entry name" value="EGF_LAM_2"/>
    <property type="match status" value="2"/>
</dbReference>
<dbReference type="InterPro" id="IPR056863">
    <property type="entry name" value="LMN_ATRN_NET-like_EGF"/>
</dbReference>
<keyword evidence="4 12" id="KW-0732">Signal</keyword>
<dbReference type="GO" id="GO:0009887">
    <property type="term" value="P:animal organ morphogenesis"/>
    <property type="evidence" value="ECO:0007669"/>
    <property type="project" value="TreeGrafter"/>
</dbReference>
<organism evidence="15">
    <name type="scientific">Pundamilia nyererei</name>
    <dbReference type="NCBI Taxonomy" id="303518"/>
    <lineage>
        <taxon>Eukaryota</taxon>
        <taxon>Metazoa</taxon>
        <taxon>Chordata</taxon>
        <taxon>Craniata</taxon>
        <taxon>Vertebrata</taxon>
        <taxon>Euteleostomi</taxon>
        <taxon>Actinopterygii</taxon>
        <taxon>Neopterygii</taxon>
        <taxon>Teleostei</taxon>
        <taxon>Neoteleostei</taxon>
        <taxon>Acanthomorphata</taxon>
        <taxon>Ovalentaria</taxon>
        <taxon>Cichlomorphae</taxon>
        <taxon>Cichliformes</taxon>
        <taxon>Cichlidae</taxon>
        <taxon>African cichlids</taxon>
        <taxon>Pseudocrenilabrinae</taxon>
        <taxon>Haplochromini</taxon>
        <taxon>Pundamilia</taxon>
    </lineage>
</organism>
<evidence type="ECO:0000259" key="13">
    <source>
        <dbReference type="PROSITE" id="PS50027"/>
    </source>
</evidence>
<reference evidence="15" key="1">
    <citation type="submission" date="2023-09" db="UniProtKB">
        <authorList>
            <consortium name="Ensembl"/>
        </authorList>
    </citation>
    <scope>IDENTIFICATION</scope>
</reference>
<dbReference type="Ensembl" id="ENSPNYT00000011369.1">
    <property type="protein sequence ID" value="ENSPNYP00000011101.1"/>
    <property type="gene ID" value="ENSPNYG00000008376.1"/>
</dbReference>
<dbReference type="AlphaFoldDB" id="A0A3B4FPA8"/>
<name>A0A3B4FPA8_9CICH</name>
<keyword evidence="7 10" id="KW-1015">Disulfide bond</keyword>
<keyword evidence="11" id="KW-0175">Coiled coil</keyword>
<feature type="signal peptide" evidence="12">
    <location>
        <begin position="1"/>
        <end position="20"/>
    </location>
</feature>
<dbReference type="CDD" id="cd00055">
    <property type="entry name" value="EGF_Lam"/>
    <property type="match status" value="5"/>
</dbReference>
<feature type="domain" description="Laminin EGF-like" evidence="13">
    <location>
        <begin position="459"/>
        <end position="510"/>
    </location>
</feature>
<feature type="disulfide bond" evidence="10">
    <location>
        <begin position="99"/>
        <end position="108"/>
    </location>
</feature>
<dbReference type="Pfam" id="PF00052">
    <property type="entry name" value="Laminin_B"/>
    <property type="match status" value="1"/>
</dbReference>
<dbReference type="PANTHER" id="PTHR10574:SF270">
    <property type="entry name" value="LAMININ SUBUNIT GAMMA-1"/>
    <property type="match status" value="1"/>
</dbReference>
<dbReference type="PROSITE" id="PS01248">
    <property type="entry name" value="EGF_LAM_1"/>
    <property type="match status" value="3"/>
</dbReference>
<keyword evidence="2" id="KW-0964">Secreted</keyword>
<evidence type="ECO:0000256" key="12">
    <source>
        <dbReference type="SAM" id="SignalP"/>
    </source>
</evidence>
<protein>
    <recommendedName>
        <fullName evidence="16">Laminin, gamma 2</fullName>
    </recommendedName>
</protein>
<dbReference type="Pfam" id="PF24973">
    <property type="entry name" value="EGF_LMN_ATRN"/>
    <property type="match status" value="1"/>
</dbReference>
<dbReference type="FunFam" id="2.10.25.10:FF:000188">
    <property type="entry name" value="Laminin subunit gamma 2"/>
    <property type="match status" value="1"/>
</dbReference>
<keyword evidence="3" id="KW-0272">Extracellular matrix</keyword>
<evidence type="ECO:0000256" key="6">
    <source>
        <dbReference type="ARBA" id="ARBA00022869"/>
    </source>
</evidence>
<dbReference type="PANTHER" id="PTHR10574">
    <property type="entry name" value="NETRIN/LAMININ-RELATED"/>
    <property type="match status" value="1"/>
</dbReference>
<dbReference type="InterPro" id="IPR000034">
    <property type="entry name" value="Laminin_IV"/>
</dbReference>
<evidence type="ECO:0000256" key="5">
    <source>
        <dbReference type="ARBA" id="ARBA00022737"/>
    </source>
</evidence>
<keyword evidence="6" id="KW-0084">Basement membrane</keyword>
<feature type="chain" id="PRO_5017175820" description="Laminin, gamma 2" evidence="12">
    <location>
        <begin position="21"/>
        <end position="865"/>
    </location>
</feature>
<feature type="domain" description="Laminin EGF-like" evidence="13">
    <location>
        <begin position="79"/>
        <end position="123"/>
    </location>
</feature>
<evidence type="ECO:0000256" key="4">
    <source>
        <dbReference type="ARBA" id="ARBA00022729"/>
    </source>
</evidence>
<dbReference type="STRING" id="303518.ENSPNYP00000011101"/>
<dbReference type="FunFam" id="2.10.25.10:FF:000180">
    <property type="entry name" value="Netrin G2"/>
    <property type="match status" value="1"/>
</dbReference>
<dbReference type="Pfam" id="PF00053">
    <property type="entry name" value="EGF_laminin"/>
    <property type="match status" value="5"/>
</dbReference>
<dbReference type="InterPro" id="IPR000742">
    <property type="entry name" value="EGF"/>
</dbReference>
<dbReference type="FunFam" id="2.10.25.10:FF:000130">
    <property type="entry name" value="Laminin subunit beta 1"/>
    <property type="match status" value="1"/>
</dbReference>
<feature type="disulfide bond" evidence="10">
    <location>
        <begin position="483"/>
        <end position="492"/>
    </location>
</feature>
<evidence type="ECO:0008006" key="16">
    <source>
        <dbReference type="Google" id="ProtNLM"/>
    </source>
</evidence>
<proteinExistence type="predicted"/>
<feature type="disulfide bond" evidence="10">
    <location>
        <begin position="79"/>
        <end position="91"/>
    </location>
</feature>
<evidence type="ECO:0000256" key="1">
    <source>
        <dbReference type="ARBA" id="ARBA00004302"/>
    </source>
</evidence>
<dbReference type="SMART" id="SM00181">
    <property type="entry name" value="EGF"/>
    <property type="match status" value="4"/>
</dbReference>
<feature type="coiled-coil region" evidence="11">
    <location>
        <begin position="638"/>
        <end position="703"/>
    </location>
</feature>
<comment type="subcellular location">
    <subcellularLocation>
        <location evidence="1">Secreted</location>
        <location evidence="1">Extracellular space</location>
        <location evidence="1">Extracellular matrix</location>
        <location evidence="1">Basement membrane</location>
    </subcellularLocation>
</comment>
<sequence length="865" mass="95387">MRNGWISLCGLLFAVCAVRATYRYYSIMRCECNGRSQYCLHDALGLHCVDCQGNTEGRNCERCKDGFYLQGAGQSCSPCRCNPTGSVSKSCDSTGRCSCKEGVTGDKCDRCPNGPIGADGCPQSLTLPCFCYGHSSRCSARSGYSVHKITSTFTTGVEDWKVGTMQGETPADTHFRWSPKHQDVEVISKNSLPVYLYAPDSYLGNQLLSYGQNLSFSLRLDRGVRYPSVNDVILEGGGLRVAASLGDLRSVVPCGQKITYSFRLDERPGSKWRPQLSALQFQTLLQNLTAIKIRATFGDTGRGYLDSVQLVTAQRGDGVPARWVHTCSCPPGHEGEFCQRCAPGFKRRDPADGAFSPCEPCSCRGGSCDPQTGDCYSADETPADQSCSQGFYRDPRRPETCVRCPCADGVSCSLGPGSLEPRCERCPSGTSGPRCDVCQEGYYGDPLGTGGVRRPCTPCHCNGHIDVRVLGSCDRNSGECLKCVNNTKGRHCEDCVRGFYHRQPTDACRPCNCDVQRSESDQCDASGQCRCRPGFEGLRCQRSSCPACFTPIKAKKNLVDLQPNGFAQVSIADVLEKVSLVKIKSISYCLSVTEVEKRLQDRLSFISKQQLDEEEDLLNIKDAAADIKLQQQTYKTKVGEVQKLIEEMKVQLEKAKHDLEFAVRLHADRRRDEHVSHLRVSRYEQTSAQVKGFENQAKRLSSDAIEESKMADGMLKDIANMEQNLPPSLQVMAGEDRFFFLLSSSTCSVSLTSFLHNLQKGLSALLRQHELLPHRVYSLFSDQSSAVDLKKVKQLEDSLAGAKKAVEGNLSPRLRNMEEQEAAHMRQLNSINRDIDTILADIANLREILASIPNGCYNSPPIEEA</sequence>
<evidence type="ECO:0000256" key="2">
    <source>
        <dbReference type="ARBA" id="ARBA00022525"/>
    </source>
</evidence>